<feature type="region of interest" description="Disordered" evidence="1">
    <location>
        <begin position="81"/>
        <end position="103"/>
    </location>
</feature>
<feature type="region of interest" description="Disordered" evidence="1">
    <location>
        <begin position="117"/>
        <end position="182"/>
    </location>
</feature>
<dbReference type="Proteomes" id="UP000503640">
    <property type="component" value="Unassembled WGS sequence"/>
</dbReference>
<name>A0A7I9VJ53_9BACT</name>
<reference evidence="3" key="1">
    <citation type="journal article" date="2020" name="Appl. Environ. Microbiol.">
        <title>Diazotrophic Anaeromyxobacter Isolates from Soils.</title>
        <authorList>
            <person name="Masuda Y."/>
            <person name="Yamanaka H."/>
            <person name="Xu Z.X."/>
            <person name="Shiratori Y."/>
            <person name="Aono T."/>
            <person name="Amachi S."/>
            <person name="Senoo K."/>
            <person name="Itoh H."/>
        </authorList>
    </citation>
    <scope>NUCLEOTIDE SEQUENCE [LARGE SCALE GENOMIC DNA]</scope>
    <source>
        <strain evidence="3">R267</strain>
    </source>
</reference>
<proteinExistence type="predicted"/>
<comment type="caution">
    <text evidence="2">The sequence shown here is derived from an EMBL/GenBank/DDBJ whole genome shotgun (WGS) entry which is preliminary data.</text>
</comment>
<keyword evidence="3" id="KW-1185">Reference proteome</keyword>
<sequence>MEQELDLGVALVAGQLGQAVEEGDGVEGSRRGVGHGETSGACSLTVTRTLRASGKALVAAPARLREVPADFALDGAEHLAGPGRGALEGDPVALPGRARDSAVTRSSAKAFHRWGVRCRPHHGSPSEHRREPGTRNRLGRAAPPRVERLPSEAGPPARARPLILPRPSLPAVRRPAKPTDGR</sequence>
<feature type="compositionally biased region" description="Low complexity" evidence="1">
    <location>
        <begin position="155"/>
        <end position="171"/>
    </location>
</feature>
<feature type="compositionally biased region" description="Basic and acidic residues" evidence="1">
    <location>
        <begin position="124"/>
        <end position="134"/>
    </location>
</feature>
<dbReference type="EMBL" id="BJTG01000003">
    <property type="protein sequence ID" value="GEJ56442.1"/>
    <property type="molecule type" value="Genomic_DNA"/>
</dbReference>
<evidence type="ECO:0000313" key="3">
    <source>
        <dbReference type="Proteomes" id="UP000503640"/>
    </source>
</evidence>
<evidence type="ECO:0000313" key="2">
    <source>
        <dbReference type="EMBL" id="GEJ56442.1"/>
    </source>
</evidence>
<protein>
    <submittedName>
        <fullName evidence="2">Uncharacterized protein</fullName>
    </submittedName>
</protein>
<evidence type="ECO:0000256" key="1">
    <source>
        <dbReference type="SAM" id="MobiDB-lite"/>
    </source>
</evidence>
<organism evidence="2 3">
    <name type="scientific">Anaeromyxobacter diazotrophicus</name>
    <dbReference type="NCBI Taxonomy" id="2590199"/>
    <lineage>
        <taxon>Bacteria</taxon>
        <taxon>Pseudomonadati</taxon>
        <taxon>Myxococcota</taxon>
        <taxon>Myxococcia</taxon>
        <taxon>Myxococcales</taxon>
        <taxon>Cystobacterineae</taxon>
        <taxon>Anaeromyxobacteraceae</taxon>
        <taxon>Anaeromyxobacter</taxon>
    </lineage>
</organism>
<accession>A0A7I9VJ53</accession>
<dbReference type="AlphaFoldDB" id="A0A7I9VJ53"/>
<gene>
    <name evidence="2" type="ORF">AMYX_11830</name>
</gene>